<dbReference type="PANTHER" id="PTHR42754">
    <property type="entry name" value="ENDOGLUCANASE"/>
    <property type="match status" value="1"/>
</dbReference>
<organism evidence="3 4">
    <name type="scientific">Adhaeribacter radiodurans</name>
    <dbReference type="NCBI Taxonomy" id="2745197"/>
    <lineage>
        <taxon>Bacteria</taxon>
        <taxon>Pseudomonadati</taxon>
        <taxon>Bacteroidota</taxon>
        <taxon>Cytophagia</taxon>
        <taxon>Cytophagales</taxon>
        <taxon>Hymenobacteraceae</taxon>
        <taxon>Adhaeribacter</taxon>
    </lineage>
</organism>
<dbReference type="RefSeq" id="WP_182411982.1">
    <property type="nucleotide sequence ID" value="NZ_CP055153.1"/>
</dbReference>
<dbReference type="EMBL" id="CP055153">
    <property type="protein sequence ID" value="QMU29522.1"/>
    <property type="molecule type" value="Genomic_DNA"/>
</dbReference>
<evidence type="ECO:0000313" key="4">
    <source>
        <dbReference type="Proteomes" id="UP000514509"/>
    </source>
</evidence>
<dbReference type="InterPro" id="IPR026444">
    <property type="entry name" value="Secre_tail"/>
</dbReference>
<feature type="domain" description="Secretion system C-terminal sorting" evidence="2">
    <location>
        <begin position="923"/>
        <end position="999"/>
    </location>
</feature>
<feature type="chain" id="PRO_5029590563" evidence="1">
    <location>
        <begin position="37"/>
        <end position="1003"/>
    </location>
</feature>
<reference evidence="3 4" key="2">
    <citation type="submission" date="2020-08" db="EMBL/GenBank/DDBJ databases">
        <title>Adhaeribacter dokdonensis sp. nov., isolated from the rhizosphere of Elymus tsukushiensis, a plant native to the Dokdo Islands, Republic of Korea.</title>
        <authorList>
            <person name="Ghim S.Y."/>
        </authorList>
    </citation>
    <scope>NUCLEOTIDE SEQUENCE [LARGE SCALE GENOMIC DNA]</scope>
    <source>
        <strain evidence="3 4">KUDC8001</strain>
    </source>
</reference>
<evidence type="ECO:0000259" key="2">
    <source>
        <dbReference type="Pfam" id="PF18962"/>
    </source>
</evidence>
<dbReference type="NCBIfam" id="TIGR04183">
    <property type="entry name" value="Por_Secre_tail"/>
    <property type="match status" value="1"/>
</dbReference>
<dbReference type="AlphaFoldDB" id="A0A7L7L9J5"/>
<dbReference type="Pfam" id="PF18962">
    <property type="entry name" value="Por_Secre_tail"/>
    <property type="match status" value="1"/>
</dbReference>
<evidence type="ECO:0000256" key="1">
    <source>
        <dbReference type="SAM" id="SignalP"/>
    </source>
</evidence>
<name>A0A7L7L9J5_9BACT</name>
<evidence type="ECO:0000313" key="3">
    <source>
        <dbReference type="EMBL" id="QMU29522.1"/>
    </source>
</evidence>
<sequence length="1003" mass="108830">MKKLLTLFGCNSSISPLRLSFIFVLFFLLKSSGANAQSKVTKQWDKTFGGSVNDYFSASAPTLDGGYLLGGSSYSTKSGDKSEVNKGDVNCSFGPCYYTSEDFWLVKTDANGKKVWDKTLGGRGSDYLKVIISLPEGGYLLGGSSYSAAGEDKSENSRGYSDYWIVKIDLYGNKIWDKTFGGNNADDLEAIIATPDGGFLLGGTSFSGMGSDKSDINRGENSSDYWIVKINRNGDKEWDKTFGGTHMDNLASIIATPNGDYLLGGSSNSLVSGDKTAANNAQNLNTYNFWVIKMDSQGNKKWDFTYGFTNFDSYLTTILFEPVSSQFILGGSTIGNSTGQTDYDYLVANIDENGVENNIVAVGGKKNDFLSTIAPTPEGNILIGGTSFSGAGKDKSEENKGYEDYWLVCLKASKKIWDITLGGRDSDLLAAILPTPDGGYLLSGTSNSTISGNKTENSQGSRDYWLVKLIEAFPPVTSITDVRFGGTDHDNFTNFIKTGDNGYLLGGYSRSGQNGDKSQPSQGGFDYWVVKTNAAGQEIWNKRFGGTGNDYLNCFLQTPDGGYLLGGSSESGVGGDKTGVSRGDRDFWVVKISSTGEKEWDHTYGGSGFEDLRQIRQLPSGNFVLAGYSISPAGDDKSENSRGGYDFWIVLLNSNGNKIADYRYGGNANDYLQDVLINPDGSLLLGGTSLSGESSDKTQPSQGSSDYWIVKINAEGQILWDKSFGSSSEDNLSTIAAIDNHYLLAGSSNSPEGGNKSQNSQGGKDFWILKVDNTGQKIWDKTYGGNQNEELRSVAIAVDGSLLLGGTSFSRASGDKTQPSQGSCDYWAVKTNNAGTLQWNKRFGGTGSDELRTLWMENDGSYLLGGRSNSDQSGDHTQTSQGRTDFWLVKVPATTTPRIPAEAFTFFSTSEVTLPAEPDLRTYPNPFSQQLSITYQTSKSQLVNVQVLDSQGRRITTLYRAIAPAGQLLKWQWQPGPHLPNGLYLLRLQTPEKISQQKILFLR</sequence>
<accession>A0A7L7L9J5</accession>
<dbReference type="KEGG" id="add:HUW48_16425"/>
<keyword evidence="4" id="KW-1185">Reference proteome</keyword>
<gene>
    <name evidence="3" type="ORF">HUW48_16425</name>
</gene>
<dbReference type="Proteomes" id="UP000514509">
    <property type="component" value="Chromosome"/>
</dbReference>
<dbReference type="PANTHER" id="PTHR42754:SF1">
    <property type="entry name" value="LIPOPROTEIN"/>
    <property type="match status" value="1"/>
</dbReference>
<reference evidence="3 4" key="1">
    <citation type="submission" date="2020-06" db="EMBL/GenBank/DDBJ databases">
        <authorList>
            <person name="Hwang Y.J."/>
        </authorList>
    </citation>
    <scope>NUCLEOTIDE SEQUENCE [LARGE SCALE GENOMIC DNA]</scope>
    <source>
        <strain evidence="3 4">KUDC8001</strain>
    </source>
</reference>
<proteinExistence type="predicted"/>
<feature type="signal peptide" evidence="1">
    <location>
        <begin position="1"/>
        <end position="36"/>
    </location>
</feature>
<protein>
    <submittedName>
        <fullName evidence="3">T9SS type A sorting domain-containing protein</fullName>
    </submittedName>
</protein>
<keyword evidence="1" id="KW-0732">Signal</keyword>